<dbReference type="AlphaFoldDB" id="A0A6I4TZ99"/>
<accession>A0A6I4TZ99</accession>
<dbReference type="InterPro" id="IPR050821">
    <property type="entry name" value="Cytosolic_carboxypeptidase"/>
</dbReference>
<feature type="signal peptide" evidence="3">
    <location>
        <begin position="1"/>
        <end position="18"/>
    </location>
</feature>
<comment type="caution">
    <text evidence="5">The sequence shown here is derived from an EMBL/GenBank/DDBJ whole genome shotgun (WGS) entry which is preliminary data.</text>
</comment>
<dbReference type="Pfam" id="PF00246">
    <property type="entry name" value="Peptidase_M14"/>
    <property type="match status" value="1"/>
</dbReference>
<dbReference type="SMART" id="SM00631">
    <property type="entry name" value="Zn_pept"/>
    <property type="match status" value="1"/>
</dbReference>
<dbReference type="PANTHER" id="PTHR12756">
    <property type="entry name" value="CYTOSOLIC CARBOXYPEPTIDASE"/>
    <property type="match status" value="1"/>
</dbReference>
<dbReference type="Gene3D" id="3.40.630.10">
    <property type="entry name" value="Zn peptidases"/>
    <property type="match status" value="1"/>
</dbReference>
<comment type="cofactor">
    <cofactor evidence="1">
        <name>Zn(2+)</name>
        <dbReference type="ChEBI" id="CHEBI:29105"/>
    </cofactor>
</comment>
<dbReference type="PROSITE" id="PS52035">
    <property type="entry name" value="PEPTIDASE_M14"/>
    <property type="match status" value="1"/>
</dbReference>
<dbReference type="GO" id="GO:0008270">
    <property type="term" value="F:zinc ion binding"/>
    <property type="evidence" value="ECO:0007669"/>
    <property type="project" value="InterPro"/>
</dbReference>
<comment type="similarity">
    <text evidence="2">Belongs to the peptidase M14 family.</text>
</comment>
<protein>
    <recommendedName>
        <fullName evidence="4">Peptidase M14 domain-containing protein</fullName>
    </recommendedName>
</protein>
<feature type="domain" description="Peptidase M14" evidence="4">
    <location>
        <begin position="138"/>
        <end position="381"/>
    </location>
</feature>
<dbReference type="RefSeq" id="WP_160615355.1">
    <property type="nucleotide sequence ID" value="NZ_WTYR01000001.1"/>
</dbReference>
<organism evidence="5 6">
    <name type="scientific">Alteriqipengyuania halimionae</name>
    <dbReference type="NCBI Taxonomy" id="1926630"/>
    <lineage>
        <taxon>Bacteria</taxon>
        <taxon>Pseudomonadati</taxon>
        <taxon>Pseudomonadota</taxon>
        <taxon>Alphaproteobacteria</taxon>
        <taxon>Sphingomonadales</taxon>
        <taxon>Erythrobacteraceae</taxon>
        <taxon>Alteriqipengyuania</taxon>
    </lineage>
</organism>
<evidence type="ECO:0000313" key="6">
    <source>
        <dbReference type="Proteomes" id="UP000429229"/>
    </source>
</evidence>
<dbReference type="InterPro" id="IPR000834">
    <property type="entry name" value="Peptidase_M14"/>
</dbReference>
<dbReference type="OrthoDB" id="6221272at2"/>
<feature type="active site" description="Proton donor/acceptor" evidence="2">
    <location>
        <position position="356"/>
    </location>
</feature>
<dbReference type="Proteomes" id="UP000429229">
    <property type="component" value="Unassembled WGS sequence"/>
</dbReference>
<evidence type="ECO:0000256" key="1">
    <source>
        <dbReference type="ARBA" id="ARBA00001947"/>
    </source>
</evidence>
<dbReference type="GO" id="GO:0006508">
    <property type="term" value="P:proteolysis"/>
    <property type="evidence" value="ECO:0007669"/>
    <property type="project" value="InterPro"/>
</dbReference>
<gene>
    <name evidence="5" type="ORF">GRI68_01405</name>
</gene>
<sequence length="390" mass="42670">MRWPAIALASLLAGACVASPPPVPSAPSAPSCHTASVTVSFDFEGASASRCVVEGERSFAILVAPEHAPPINPSAWYAFRYDATPGADVSFTLRYLDAKHRYRPKRQTGDVWQLIDADVVEDGSLARFTVPAGSAVVAGQELFGSERYDRTMDRLSASAHVQRLELGRSHDDRPIEGLEIGDPAAPYLVVLLGRAHPPEVTGALAMEAFLDRLVELVDEGTIDPERFRFLAVPMLNPDGVARGHWRANLGGTDLNRDWGKFDQPETRAVKAWLDRQTPVTRPVAMIDFHSTQRDVFYTIPRDLSTVPAGFTERWLELIGDSVPEFSINIAPGHSNGSGVAKNWFYETWGVPAVTFEIGDQTDRRLIAKVGRRSADAFAKALEEATLPTPQ</sequence>
<evidence type="ECO:0000313" key="5">
    <source>
        <dbReference type="EMBL" id="MXP08836.1"/>
    </source>
</evidence>
<evidence type="ECO:0000256" key="2">
    <source>
        <dbReference type="PROSITE-ProRule" id="PRU01379"/>
    </source>
</evidence>
<name>A0A6I4TZ99_9SPHN</name>
<evidence type="ECO:0000256" key="3">
    <source>
        <dbReference type="SAM" id="SignalP"/>
    </source>
</evidence>
<dbReference type="CDD" id="cd06237">
    <property type="entry name" value="M14_Nna1-like"/>
    <property type="match status" value="1"/>
</dbReference>
<dbReference type="GO" id="GO:0004181">
    <property type="term" value="F:metallocarboxypeptidase activity"/>
    <property type="evidence" value="ECO:0007669"/>
    <property type="project" value="InterPro"/>
</dbReference>
<reference evidence="5 6" key="1">
    <citation type="submission" date="2019-12" db="EMBL/GenBank/DDBJ databases">
        <title>Genomic-based taxomic classification of the family Erythrobacteraceae.</title>
        <authorList>
            <person name="Xu L."/>
        </authorList>
    </citation>
    <scope>NUCLEOTIDE SEQUENCE [LARGE SCALE GENOMIC DNA]</scope>
    <source>
        <strain evidence="5 6">LMG 29519</strain>
    </source>
</reference>
<dbReference type="SUPFAM" id="SSF53187">
    <property type="entry name" value="Zn-dependent exopeptidases"/>
    <property type="match status" value="1"/>
</dbReference>
<dbReference type="PROSITE" id="PS51257">
    <property type="entry name" value="PROKAR_LIPOPROTEIN"/>
    <property type="match status" value="1"/>
</dbReference>
<dbReference type="PANTHER" id="PTHR12756:SF11">
    <property type="entry name" value="CYTOSOLIC CARBOXYPEPTIDASE 1"/>
    <property type="match status" value="1"/>
</dbReference>
<keyword evidence="6" id="KW-1185">Reference proteome</keyword>
<feature type="chain" id="PRO_5026122743" description="Peptidase M14 domain-containing protein" evidence="3">
    <location>
        <begin position="19"/>
        <end position="390"/>
    </location>
</feature>
<keyword evidence="3" id="KW-0732">Signal</keyword>
<proteinExistence type="inferred from homology"/>
<dbReference type="EMBL" id="WTYR01000001">
    <property type="protein sequence ID" value="MXP08836.1"/>
    <property type="molecule type" value="Genomic_DNA"/>
</dbReference>
<evidence type="ECO:0000259" key="4">
    <source>
        <dbReference type="PROSITE" id="PS52035"/>
    </source>
</evidence>